<dbReference type="EMBL" id="BAAANF010000004">
    <property type="protein sequence ID" value="GAA1674381.1"/>
    <property type="molecule type" value="Genomic_DNA"/>
</dbReference>
<sequence>MFIGSLFKLWSLSSLRFGLEGVGSPTEEEDESLYVHQAITGDAFRNLAVEPGGQWNADAARVIKWHVDYVDSYLYNPLFWVGGVFSDKSIRRIKAAASMHDDLVQVHFDDLTSVGQIEKMWHRYLSGSVAGVLWAADRGDVEAAQNIIGVTLHAIQDFYAHSNWVDDPSRRMKHYFHPGIDADVRRSMYLYSGSYEVDEHHSQKPHGKVSFECAIIEAVNVADVMSIACSAISPLNKMTPCQIYDRCKNAEPVSIEVLGIPLPKGMVYVNPPGIALDSTWQAKIAHQIRELPDRTAVTPEALFGAARQLAVDSSVWWLRELGNLMAADPVTKAFWDRVKQTSDAYERRHEQFEDFARFPYTFVSAGNYPPTAADEPWDWYVRLLIKTSDDGEAGTDGTVHVRFGDKEFPLDYMKTSPAILEYNDFESGDLATYTIGPLKQLPREVTFRVESKDIGDIAEVIWDGFIGALESLIDSIGDFLLSIFGGHADLVGSRQLVWNAADLENIGYEPVAFSQFIDGDDEGQHHIHGHIRRTDEASGPGVPYEWREFEVYLDRLECWEESTWDRGSDEDEPFVLALLINLSDDQPETRTQKWRCEPGSVDDRGDKVWLRHTFNRIRVPKGAGGIALPLTVFESDDETSDARDELLDAYAGKGDGDTQSWSDRFIETVGASLWSGWKMESVELQAFNRAPARAASATVLRSRPDRWVTDDGPVTLALDPNPVWRRWSLPMDIIRSRAIADSLVERSQKLAGSDSAESVACAEEAVVISRAIVAADQAKTEKLTRLVWTIHFLSSRYHGTGRAADSAGLGDEAIGVSEQAVDASGTDPGVQTGVAVDLAHISGYVTPGDEAVRTAEYAVELLREVADDDHSVHAHQARLVWGLHVLSGRLHSAGRAAEAAGLGDEGIKVARRLATATPDLRSDAAYNLAHVSGYVPAGAEAVRAAQHALATYRELSAADPADNLSAQRLMWVLHVVSSRLYTAKRQAESAGLGDEGIAVLPRLATAPPEIRSDAAYNLAHVSGYVPPGDEAVRAAQQALAVYRELSAADPANHLSAQRLVWVLHVVSSRLYTANRQAESAGLGDEGIAVLPRLAGAAAATRSDAAYNLMHVSGYVPPGDEAVRAAQHSLAVYRELSAADPASSFEAARLIWALHGLAGRLYNAARQGDSAGLGDEGVAVLQRLAAAPPEVRSEAAFNLAHVAGYLVAGEEGVRAAQGTVGVYRELYAAAPTNSGYRSRLAWSLRKLAERLRSAGHQTEAQAADDEAKTLEG</sequence>
<organism evidence="3 4">
    <name type="scientific">Kribbella yunnanensis</name>
    <dbReference type="NCBI Taxonomy" id="190194"/>
    <lineage>
        <taxon>Bacteria</taxon>
        <taxon>Bacillati</taxon>
        <taxon>Actinomycetota</taxon>
        <taxon>Actinomycetes</taxon>
        <taxon>Propionibacteriales</taxon>
        <taxon>Kribbellaceae</taxon>
        <taxon>Kribbella</taxon>
    </lineage>
</organism>
<dbReference type="Proteomes" id="UP001500280">
    <property type="component" value="Unassembled WGS sequence"/>
</dbReference>
<proteinExistence type="predicted"/>
<gene>
    <name evidence="3" type="ORF">GCM10009745_16780</name>
</gene>
<accession>A0ABN2GNW3</accession>
<name>A0ABN2GNW3_9ACTN</name>
<feature type="domain" description="VWA7 N-terminal" evidence="2">
    <location>
        <begin position="121"/>
        <end position="167"/>
    </location>
</feature>
<evidence type="ECO:0000313" key="4">
    <source>
        <dbReference type="Proteomes" id="UP001500280"/>
    </source>
</evidence>
<evidence type="ECO:0000256" key="1">
    <source>
        <dbReference type="SAM" id="MobiDB-lite"/>
    </source>
</evidence>
<comment type="caution">
    <text evidence="3">The sequence shown here is derived from an EMBL/GenBank/DDBJ whole genome shotgun (WGS) entry which is preliminary data.</text>
</comment>
<reference evidence="3 4" key="1">
    <citation type="journal article" date="2019" name="Int. J. Syst. Evol. Microbiol.">
        <title>The Global Catalogue of Microorganisms (GCM) 10K type strain sequencing project: providing services to taxonomists for standard genome sequencing and annotation.</title>
        <authorList>
            <consortium name="The Broad Institute Genomics Platform"/>
            <consortium name="The Broad Institute Genome Sequencing Center for Infectious Disease"/>
            <person name="Wu L."/>
            <person name="Ma J."/>
        </authorList>
    </citation>
    <scope>NUCLEOTIDE SEQUENCE [LARGE SCALE GENOMIC DNA]</scope>
    <source>
        <strain evidence="3 4">JCM 14307</strain>
    </source>
</reference>
<dbReference type="RefSeq" id="WP_344147600.1">
    <property type="nucleotide sequence ID" value="NZ_BAAANF010000004.1"/>
</dbReference>
<keyword evidence="4" id="KW-1185">Reference proteome</keyword>
<evidence type="ECO:0000313" key="3">
    <source>
        <dbReference type="EMBL" id="GAA1674381.1"/>
    </source>
</evidence>
<dbReference type="Pfam" id="PF25107">
    <property type="entry name" value="VWA7_N"/>
    <property type="match status" value="1"/>
</dbReference>
<feature type="region of interest" description="Disordered" evidence="1">
    <location>
        <begin position="1252"/>
        <end position="1271"/>
    </location>
</feature>
<protein>
    <recommendedName>
        <fullName evidence="2">VWA7 N-terminal domain-containing protein</fullName>
    </recommendedName>
</protein>
<dbReference type="InterPro" id="IPR056862">
    <property type="entry name" value="VWA7_N"/>
</dbReference>
<evidence type="ECO:0000259" key="2">
    <source>
        <dbReference type="Pfam" id="PF25107"/>
    </source>
</evidence>